<protein>
    <recommendedName>
        <fullName evidence="5">BTB domain-containing protein</fullName>
    </recommendedName>
</protein>
<evidence type="ECO:0000313" key="6">
    <source>
        <dbReference type="EMBL" id="KXZ49668.1"/>
    </source>
</evidence>
<evidence type="ECO:0000259" key="5">
    <source>
        <dbReference type="PROSITE" id="PS50097"/>
    </source>
</evidence>
<dbReference type="STRING" id="33097.A0A150GIM4"/>
<dbReference type="PROSITE" id="PS50097">
    <property type="entry name" value="BTB"/>
    <property type="match status" value="1"/>
</dbReference>
<name>A0A150GIM4_GONPE</name>
<dbReference type="GO" id="GO:0005737">
    <property type="term" value="C:cytoplasm"/>
    <property type="evidence" value="ECO:0007669"/>
    <property type="project" value="TreeGrafter"/>
</dbReference>
<evidence type="ECO:0000256" key="1">
    <source>
        <dbReference type="ARBA" id="ARBA00004906"/>
    </source>
</evidence>
<dbReference type="InterPro" id="IPR011333">
    <property type="entry name" value="SKP1/BTB/POZ_sf"/>
</dbReference>
<accession>A0A150GIM4</accession>
<feature type="compositionally biased region" description="Low complexity" evidence="4">
    <location>
        <begin position="216"/>
        <end position="227"/>
    </location>
</feature>
<dbReference type="AlphaFoldDB" id="A0A150GIM4"/>
<proteinExistence type="predicted"/>
<feature type="domain" description="BTB" evidence="5">
    <location>
        <begin position="248"/>
        <end position="316"/>
    </location>
</feature>
<comment type="pathway">
    <text evidence="1">Protein modification; protein ubiquitination.</text>
</comment>
<keyword evidence="3" id="KW-0040">ANK repeat</keyword>
<dbReference type="Pfam" id="PF00651">
    <property type="entry name" value="BTB"/>
    <property type="match status" value="1"/>
</dbReference>
<sequence>MKRILKVSGLAAGSQPTAVTTLCGQAASGGDWVGLTFNPVTQALVAAAQDELYEVPTRDGGGAVALTRIACRTSSGSTGSSSSACSSAAFRDIKGLLAAGDGRIYIMDGDSVLEMSQSSCGSAAIRSLGEINNARFGRLAAISPSGWLAIGNYPYQALTLQGPGFGAGTQQKQTSTPSSLASFLGAVLAPSSESLAASAPPPTSALVRYHAPAPAPTGGEATSSNGGAAAAAAGAGATGGSLALMARTVITVRVGDRAFVVHRALLAERCGYFKQLLASEGFVDSGAAEVTLGKADPDVFGRLLFFIYYNVLDVPATQLQATVELAGRLLMPQVCELLKPRLLAAACTPTTIIPCLLWAEAHSFIALIPALKAYFVDHCKAAAATAPEQLDELISRSPALAAELWRTHLAARG</sequence>
<evidence type="ECO:0000256" key="4">
    <source>
        <dbReference type="SAM" id="MobiDB-lite"/>
    </source>
</evidence>
<evidence type="ECO:0000256" key="3">
    <source>
        <dbReference type="ARBA" id="ARBA00023043"/>
    </source>
</evidence>
<dbReference type="EMBL" id="LSYV01000021">
    <property type="protein sequence ID" value="KXZ49668.1"/>
    <property type="molecule type" value="Genomic_DNA"/>
</dbReference>
<dbReference type="GO" id="GO:0000151">
    <property type="term" value="C:ubiquitin ligase complex"/>
    <property type="evidence" value="ECO:0007669"/>
    <property type="project" value="TreeGrafter"/>
</dbReference>
<comment type="caution">
    <text evidence="6">The sequence shown here is derived from an EMBL/GenBank/DDBJ whole genome shotgun (WGS) entry which is preliminary data.</text>
</comment>
<dbReference type="OrthoDB" id="6020506at2759"/>
<dbReference type="PANTHER" id="PTHR46231:SF1">
    <property type="entry name" value="ANKYRIN REPEAT AND BTB_POZ DOMAIN-CONTAINING PROTEIN 1"/>
    <property type="match status" value="1"/>
</dbReference>
<dbReference type="PANTHER" id="PTHR46231">
    <property type="entry name" value="ANKYRIN REPEAT AND BTB/POZ DOMAIN-CONTAINING PROTEIN 1"/>
    <property type="match status" value="1"/>
</dbReference>
<dbReference type="CDD" id="cd18186">
    <property type="entry name" value="BTB_POZ_ZBTB_KLHL-like"/>
    <property type="match status" value="1"/>
</dbReference>
<dbReference type="InterPro" id="IPR000210">
    <property type="entry name" value="BTB/POZ_dom"/>
</dbReference>
<dbReference type="SMART" id="SM00225">
    <property type="entry name" value="BTB"/>
    <property type="match status" value="1"/>
</dbReference>
<keyword evidence="2" id="KW-0677">Repeat</keyword>
<organism evidence="6 7">
    <name type="scientific">Gonium pectorale</name>
    <name type="common">Green alga</name>
    <dbReference type="NCBI Taxonomy" id="33097"/>
    <lineage>
        <taxon>Eukaryota</taxon>
        <taxon>Viridiplantae</taxon>
        <taxon>Chlorophyta</taxon>
        <taxon>core chlorophytes</taxon>
        <taxon>Chlorophyceae</taxon>
        <taxon>CS clade</taxon>
        <taxon>Chlamydomonadales</taxon>
        <taxon>Volvocaceae</taxon>
        <taxon>Gonium</taxon>
    </lineage>
</organism>
<dbReference type="SUPFAM" id="SSF54695">
    <property type="entry name" value="POZ domain"/>
    <property type="match status" value="1"/>
</dbReference>
<evidence type="ECO:0000256" key="2">
    <source>
        <dbReference type="ARBA" id="ARBA00022737"/>
    </source>
</evidence>
<dbReference type="InterPro" id="IPR044515">
    <property type="entry name" value="ABTB1"/>
</dbReference>
<reference evidence="7" key="1">
    <citation type="journal article" date="2016" name="Nat. Commun.">
        <title>The Gonium pectorale genome demonstrates co-option of cell cycle regulation during the evolution of multicellularity.</title>
        <authorList>
            <person name="Hanschen E.R."/>
            <person name="Marriage T.N."/>
            <person name="Ferris P.J."/>
            <person name="Hamaji T."/>
            <person name="Toyoda A."/>
            <person name="Fujiyama A."/>
            <person name="Neme R."/>
            <person name="Noguchi H."/>
            <person name="Minakuchi Y."/>
            <person name="Suzuki M."/>
            <person name="Kawai-Toyooka H."/>
            <person name="Smith D.R."/>
            <person name="Sparks H."/>
            <person name="Anderson J."/>
            <person name="Bakaric R."/>
            <person name="Luria V."/>
            <person name="Karger A."/>
            <person name="Kirschner M.W."/>
            <person name="Durand P.M."/>
            <person name="Michod R.E."/>
            <person name="Nozaki H."/>
            <person name="Olson B.J."/>
        </authorList>
    </citation>
    <scope>NUCLEOTIDE SEQUENCE [LARGE SCALE GENOMIC DNA]</scope>
    <source>
        <strain evidence="7">NIES-2863</strain>
    </source>
</reference>
<keyword evidence="7" id="KW-1185">Reference proteome</keyword>
<feature type="region of interest" description="Disordered" evidence="4">
    <location>
        <begin position="208"/>
        <end position="227"/>
    </location>
</feature>
<dbReference type="Proteomes" id="UP000075714">
    <property type="component" value="Unassembled WGS sequence"/>
</dbReference>
<gene>
    <name evidence="6" type="ORF">GPECTOR_20g525</name>
</gene>
<evidence type="ECO:0000313" key="7">
    <source>
        <dbReference type="Proteomes" id="UP000075714"/>
    </source>
</evidence>
<dbReference type="Gene3D" id="3.30.710.10">
    <property type="entry name" value="Potassium Channel Kv1.1, Chain A"/>
    <property type="match status" value="1"/>
</dbReference>